<evidence type="ECO:0000256" key="3">
    <source>
        <dbReference type="SAM" id="Phobius"/>
    </source>
</evidence>
<dbReference type="Gene3D" id="1.25.40.10">
    <property type="entry name" value="Tetratricopeptide repeat domain"/>
    <property type="match status" value="1"/>
</dbReference>
<keyword evidence="3" id="KW-0812">Transmembrane</keyword>
<keyword evidence="3" id="KW-1133">Transmembrane helix</keyword>
<feature type="transmembrane region" description="Helical" evidence="3">
    <location>
        <begin position="147"/>
        <end position="166"/>
    </location>
</feature>
<dbReference type="PROSITE" id="PS50005">
    <property type="entry name" value="TPR"/>
    <property type="match status" value="1"/>
</dbReference>
<dbReference type="PANTHER" id="PTHR12558:SF13">
    <property type="entry name" value="CELL DIVISION CYCLE PROTEIN 27 HOMOLOG"/>
    <property type="match status" value="1"/>
</dbReference>
<dbReference type="SUPFAM" id="SSF48452">
    <property type="entry name" value="TPR-like"/>
    <property type="match status" value="1"/>
</dbReference>
<accession>A0A1J5TR90</accession>
<dbReference type="SMART" id="SM00028">
    <property type="entry name" value="TPR"/>
    <property type="match status" value="6"/>
</dbReference>
<dbReference type="InterPro" id="IPR011990">
    <property type="entry name" value="TPR-like_helical_dom_sf"/>
</dbReference>
<feature type="transmembrane region" description="Helical" evidence="3">
    <location>
        <begin position="186"/>
        <end position="210"/>
    </location>
</feature>
<feature type="transmembrane region" description="Helical" evidence="3">
    <location>
        <begin position="272"/>
        <end position="291"/>
    </location>
</feature>
<keyword evidence="3" id="KW-0472">Membrane</keyword>
<dbReference type="Proteomes" id="UP000183615">
    <property type="component" value="Unassembled WGS sequence"/>
</dbReference>
<dbReference type="EMBL" id="MIYZ01000010">
    <property type="protein sequence ID" value="OIR22691.1"/>
    <property type="molecule type" value="Genomic_DNA"/>
</dbReference>
<feature type="compositionally biased region" description="Acidic residues" evidence="2">
    <location>
        <begin position="15"/>
        <end position="26"/>
    </location>
</feature>
<dbReference type="InterPro" id="IPR019734">
    <property type="entry name" value="TPR_rpt"/>
</dbReference>
<feature type="transmembrane region" description="Helical" evidence="3">
    <location>
        <begin position="116"/>
        <end position="135"/>
    </location>
</feature>
<sequence>MAEEPTFADDSKEEIVDDSSQSEELSDQITPIENLEFEDEDSKTELPIGYERKLGEEEEEDEKTFLQKNIRKTIDYLNGKSRNVVIGTLFVFLISIINFIIWNFTEIEALKYVGTVLAAILLIACGTGILISFNVYTELEKNNDIRLSGFILSSGAVLATLFFMFYEFSQNPCLTEFGEGGCDGNISLRSVITISVYFGSIGIVMLIYGLGLLNKPLIPYALSISFGGSLILSIVLLMSVYDWIEESVWLLLIPLLFLGMGLAGLHHRRYQLAGFVIGCYISGLAGIGWLIEPNLASGGFLGGGLPMTGSGLLFILRRTDREAREKMLEEAQNLIDTGYPSRSLEAASRLMMRAQQDGVLMQDSRIWLSKARALTGHREYAKSITYYSMALEIDEQNEKLWYEKGELHRKLKQWEEAELCFQNATEIDYTFGEAWLRLSQTKERLDNLGGAEEGYHIALELEGNKGLVNLGLGRVQSKLGKVKEALKSVEKAIALMGDDYRPYMVRGDIYFGLGDYERADSKGYSKAVNVRPDLKRGWRKLTKVYRSQDKKELLIMSLSRILEIDSDDEEALWERAETHYETKKLGDSMGDIHKLLALNPGNQKARKFKAMILDKLDAKEWD</sequence>
<reference evidence="4 5" key="1">
    <citation type="submission" date="2016-08" db="EMBL/GenBank/DDBJ databases">
        <title>New Insights into Marine Group III Euryarchaeota, from dark to light.</title>
        <authorList>
            <person name="Haro-Moreno J.M."/>
            <person name="Rodriguez-Valera F."/>
            <person name="Lopez-Garcia P."/>
            <person name="Moreira D."/>
            <person name="Martin-Cuadrado A.B."/>
        </authorList>
    </citation>
    <scope>NUCLEOTIDE SEQUENCE [LARGE SCALE GENOMIC DNA]</scope>
    <source>
        <strain evidence="4">CG-Epi2</strain>
    </source>
</reference>
<name>A0A1J5TR90_9ARCH</name>
<keyword evidence="1" id="KW-0802">TPR repeat</keyword>
<dbReference type="Pfam" id="PF13181">
    <property type="entry name" value="TPR_8"/>
    <property type="match status" value="1"/>
</dbReference>
<feature type="repeat" description="TPR" evidence="1">
    <location>
        <begin position="364"/>
        <end position="397"/>
    </location>
</feature>
<feature type="transmembrane region" description="Helical" evidence="3">
    <location>
        <begin position="247"/>
        <end position="265"/>
    </location>
</feature>
<protein>
    <submittedName>
        <fullName evidence="4">Uncharacterized protein</fullName>
    </submittedName>
</protein>
<organism evidence="4 5">
    <name type="scientific">Marine Group III euryarchaeote CG-Epi2</name>
    <dbReference type="NCBI Taxonomy" id="1888996"/>
    <lineage>
        <taxon>Archaea</taxon>
        <taxon>Methanobacteriati</taxon>
        <taxon>Thermoplasmatota</taxon>
        <taxon>Thermoplasmata</taxon>
        <taxon>Candidatus Thermoprofundales</taxon>
    </lineage>
</organism>
<evidence type="ECO:0000313" key="4">
    <source>
        <dbReference type="EMBL" id="OIR22691.1"/>
    </source>
</evidence>
<feature type="transmembrane region" description="Helical" evidence="3">
    <location>
        <begin position="297"/>
        <end position="316"/>
    </location>
</feature>
<comment type="caution">
    <text evidence="4">The sequence shown here is derived from an EMBL/GenBank/DDBJ whole genome shotgun (WGS) entry which is preliminary data.</text>
</comment>
<dbReference type="AlphaFoldDB" id="A0A1J5TR90"/>
<evidence type="ECO:0000313" key="5">
    <source>
        <dbReference type="Proteomes" id="UP000183615"/>
    </source>
</evidence>
<feature type="region of interest" description="Disordered" evidence="2">
    <location>
        <begin position="1"/>
        <end position="46"/>
    </location>
</feature>
<feature type="transmembrane region" description="Helical" evidence="3">
    <location>
        <begin position="84"/>
        <end position="104"/>
    </location>
</feature>
<gene>
    <name evidence="4" type="ORF">BET99_04015</name>
</gene>
<proteinExistence type="predicted"/>
<evidence type="ECO:0000256" key="1">
    <source>
        <dbReference type="PROSITE-ProRule" id="PRU00339"/>
    </source>
</evidence>
<evidence type="ECO:0000256" key="2">
    <source>
        <dbReference type="SAM" id="MobiDB-lite"/>
    </source>
</evidence>
<feature type="transmembrane region" description="Helical" evidence="3">
    <location>
        <begin position="217"/>
        <end position="241"/>
    </location>
</feature>
<dbReference type="PANTHER" id="PTHR12558">
    <property type="entry name" value="CELL DIVISION CYCLE 16,23,27"/>
    <property type="match status" value="1"/>
</dbReference>